<evidence type="ECO:0008006" key="4">
    <source>
        <dbReference type="Google" id="ProtNLM"/>
    </source>
</evidence>
<dbReference type="Gene3D" id="2.160.20.10">
    <property type="entry name" value="Single-stranded right-handed beta-helix, Pectin lyase-like"/>
    <property type="match status" value="1"/>
</dbReference>
<keyword evidence="3" id="KW-1185">Reference proteome</keyword>
<dbReference type="SUPFAM" id="SSF51126">
    <property type="entry name" value="Pectin lyase-like"/>
    <property type="match status" value="1"/>
</dbReference>
<feature type="chain" id="PRO_5045927731" description="Right handed beta helix region" evidence="1">
    <location>
        <begin position="21"/>
        <end position="527"/>
    </location>
</feature>
<evidence type="ECO:0000313" key="3">
    <source>
        <dbReference type="Proteomes" id="UP001595953"/>
    </source>
</evidence>
<organism evidence="2 3">
    <name type="scientific">Geojedonia litorea</name>
    <dbReference type="NCBI Taxonomy" id="1268269"/>
    <lineage>
        <taxon>Bacteria</taxon>
        <taxon>Pseudomonadati</taxon>
        <taxon>Bacteroidota</taxon>
        <taxon>Flavobacteriia</taxon>
        <taxon>Flavobacteriales</taxon>
        <taxon>Flavobacteriaceae</taxon>
        <taxon>Geojedonia</taxon>
    </lineage>
</organism>
<accession>A0ABV9N2M7</accession>
<sequence>MKQKHVILIGLFLLSVWIHAQQEFHVFPSDHKSTPGVSSGNGTLQNPWDLQTAMIQTPKTVNGGDIVYIHEGVYDGRFISTLQSTIANKLITVTAFKNDKVILNGNVTSGRKSVLEVKGQQVMFKNLEITFLGEFSRKQGDANFQNVDGINHSSGAGCKFINLLIHNNPGSGFGSWKRTADAEINGCIIYNNGYYSAKRGSGVGIYVQNSSDKFRLIKNNIIFNNYYKGVEVWSDNRKASDAYVKNVILDNNVIFNSALVTGIPKDNLIIATNDNNAVNIAKNIMVTKNIFYHNTNYIKNEIDGELPSFTLGFNKNAPVENVSVTNNIILGRNDGIRILHAKTLEFKNNIVYSGFIRFYPSFYDNFDSKTWKLSGNSYYTRKNKTIRIQSKEDFTVEEWQKRYGMDTKSSWKPISQFNLNAVLDITKNEYDENKYRVVLFSKNEDDVTVDFSSYGLPKGIQYTIRDVEDYSEVLKTGILSKDKKISFPMKLNRGNKNKTLDNFGVFILEVSQPQKVGLLKSWLSWIF</sequence>
<dbReference type="SMART" id="SM00710">
    <property type="entry name" value="PbH1"/>
    <property type="match status" value="6"/>
</dbReference>
<name>A0ABV9N2M7_9FLAO</name>
<dbReference type="InterPro" id="IPR012334">
    <property type="entry name" value="Pectin_lyas_fold"/>
</dbReference>
<dbReference type="Proteomes" id="UP001595953">
    <property type="component" value="Unassembled WGS sequence"/>
</dbReference>
<evidence type="ECO:0000256" key="1">
    <source>
        <dbReference type="SAM" id="SignalP"/>
    </source>
</evidence>
<keyword evidence="1" id="KW-0732">Signal</keyword>
<dbReference type="InterPro" id="IPR006626">
    <property type="entry name" value="PbH1"/>
</dbReference>
<reference evidence="3" key="1">
    <citation type="journal article" date="2019" name="Int. J. Syst. Evol. Microbiol.">
        <title>The Global Catalogue of Microorganisms (GCM) 10K type strain sequencing project: providing services to taxonomists for standard genome sequencing and annotation.</title>
        <authorList>
            <consortium name="The Broad Institute Genomics Platform"/>
            <consortium name="The Broad Institute Genome Sequencing Center for Infectious Disease"/>
            <person name="Wu L."/>
            <person name="Ma J."/>
        </authorList>
    </citation>
    <scope>NUCLEOTIDE SEQUENCE [LARGE SCALE GENOMIC DNA]</scope>
    <source>
        <strain evidence="3">CCUG 63682</strain>
    </source>
</reference>
<feature type="signal peptide" evidence="1">
    <location>
        <begin position="1"/>
        <end position="20"/>
    </location>
</feature>
<protein>
    <recommendedName>
        <fullName evidence="4">Right handed beta helix region</fullName>
    </recommendedName>
</protein>
<comment type="caution">
    <text evidence="2">The sequence shown here is derived from an EMBL/GenBank/DDBJ whole genome shotgun (WGS) entry which is preliminary data.</text>
</comment>
<gene>
    <name evidence="2" type="ORF">ACFO5O_04315</name>
</gene>
<dbReference type="InterPro" id="IPR011050">
    <property type="entry name" value="Pectin_lyase_fold/virulence"/>
</dbReference>
<evidence type="ECO:0000313" key="2">
    <source>
        <dbReference type="EMBL" id="MFC4721534.1"/>
    </source>
</evidence>
<dbReference type="EMBL" id="JBHSGP010000007">
    <property type="protein sequence ID" value="MFC4721534.1"/>
    <property type="molecule type" value="Genomic_DNA"/>
</dbReference>
<proteinExistence type="predicted"/>
<dbReference type="RefSeq" id="WP_387961286.1">
    <property type="nucleotide sequence ID" value="NZ_JBHSGP010000007.1"/>
</dbReference>